<dbReference type="PROSITE" id="PS01047">
    <property type="entry name" value="HMA_1"/>
    <property type="match status" value="1"/>
</dbReference>
<sequence length="797" mass="88199">MPCNHCQNIFPKEALIEVDEAEEKFFFCCNGCKNAFFLLKEYHIEGFYSKIKTLTPIQKIPQLESAYYDNEAFVQHYVKKLEGGGEQVEFVIGHIHCSACVWLIENVIAQMQGVEDIQIHYTNHRAKIKWNPQKTKLSTIVQTIYDLGYDVSVGHLSEAKEKQQKREYYIKLIVAVFCTMNVMWIAVAQYAGYFQGMQEGVRELLGIASWILASPVLFYSGSIFYQNAYTALKRGMVGMDTLVFSGAFLTYVYSIYAFFVGGETYFESVSMILTFVLVGKFLEVSGRNSAGEVLELLYAQIPQSVRVIRGGERVQVLPQNVEVGELIEVFAGEKIALDGVLVSSNALLDERALSGEAEPTSKQSGDCILSGSVNLFENFIYEARKSFEESALNHLIVLMEDSLKHKPQIENLANTLSSKFSKGVLALALMTLGVYLYGGDSRALSVAVSVIIIACPCALALATPISSIVGLGRAYQEGILFKQSRFLETLSRIDYVCFDKTGTLTQGEPQVIDEKRLGDYDVAQLRAFLECSTHPIAQGVLEYLPKAQGDYVVRDFKVLECRGIEARVGDDVMCGGSEEFLKEKGVIVEGDQSWSGSFFGFALNGKLQGVFLLQDRLKSDSLALIEGLKKMGIGMCILSGDRESSVKEVAEELGIQTYFSQHSPTQKLEVVQSLRQEGKKIAMIGDGINDILALTQSEVGMSIVDKSDLALHSSDIVLLEDKMSLVLGAFVIARQTFKNIKQNIAFSVLYNCITIPLAMMGYVLPIVAALSMSMSSLVVVGNALRLKKITIYPKGEK</sequence>
<dbReference type="GO" id="GO:0055070">
    <property type="term" value="P:copper ion homeostasis"/>
    <property type="evidence" value="ECO:0007669"/>
    <property type="project" value="TreeGrafter"/>
</dbReference>
<dbReference type="InterPro" id="IPR059000">
    <property type="entry name" value="ATPase_P-type_domA"/>
</dbReference>
<dbReference type="InterPro" id="IPR023298">
    <property type="entry name" value="ATPase_P-typ_TM_dom_sf"/>
</dbReference>
<keyword evidence="20" id="KW-1185">Reference proteome</keyword>
<evidence type="ECO:0000256" key="6">
    <source>
        <dbReference type="ARBA" id="ARBA00022553"/>
    </source>
</evidence>
<organism evidence="19 20">
    <name type="scientific">Helicobacter enhydrae</name>
    <dbReference type="NCBI Taxonomy" id="222136"/>
    <lineage>
        <taxon>Bacteria</taxon>
        <taxon>Pseudomonadati</taxon>
        <taxon>Campylobacterota</taxon>
        <taxon>Epsilonproteobacteria</taxon>
        <taxon>Campylobacterales</taxon>
        <taxon>Helicobacteraceae</taxon>
        <taxon>Helicobacter</taxon>
    </lineage>
</organism>
<dbReference type="InterPro" id="IPR036163">
    <property type="entry name" value="HMA_dom_sf"/>
</dbReference>
<comment type="function">
    <text evidence="15">Probably involved in copper export.</text>
</comment>
<evidence type="ECO:0000256" key="8">
    <source>
        <dbReference type="ARBA" id="ARBA00022723"/>
    </source>
</evidence>
<evidence type="ECO:0000256" key="16">
    <source>
        <dbReference type="ARBA" id="ARBA00040690"/>
    </source>
</evidence>
<dbReference type="AlphaFoldDB" id="A0A1B1U7N6"/>
<dbReference type="CDD" id="cd00371">
    <property type="entry name" value="HMA"/>
    <property type="match status" value="1"/>
</dbReference>
<dbReference type="GO" id="GO:0005507">
    <property type="term" value="F:copper ion binding"/>
    <property type="evidence" value="ECO:0007669"/>
    <property type="project" value="TreeGrafter"/>
</dbReference>
<comment type="subcellular location">
    <subcellularLocation>
        <location evidence="2 17">Cell membrane</location>
    </subcellularLocation>
    <subcellularLocation>
        <location evidence="1">Endomembrane system</location>
        <topology evidence="1">Multi-pass membrane protein</topology>
    </subcellularLocation>
</comment>
<dbReference type="KEGG" id="het:BBW65_03405"/>
<dbReference type="PANTHER" id="PTHR43520">
    <property type="entry name" value="ATP7, ISOFORM B"/>
    <property type="match status" value="1"/>
</dbReference>
<evidence type="ECO:0000256" key="17">
    <source>
        <dbReference type="RuleBase" id="RU362081"/>
    </source>
</evidence>
<feature type="transmembrane region" description="Helical" evidence="17">
    <location>
        <begin position="744"/>
        <end position="760"/>
    </location>
</feature>
<proteinExistence type="inferred from homology"/>
<feature type="transmembrane region" description="Helical" evidence="17">
    <location>
        <begin position="420"/>
        <end position="438"/>
    </location>
</feature>
<keyword evidence="14 17" id="KW-0472">Membrane</keyword>
<evidence type="ECO:0000256" key="10">
    <source>
        <dbReference type="ARBA" id="ARBA00022840"/>
    </source>
</evidence>
<keyword evidence="6" id="KW-0597">Phosphoprotein</keyword>
<dbReference type="InterPro" id="IPR017969">
    <property type="entry name" value="Heavy-metal-associated_CS"/>
</dbReference>
<dbReference type="InterPro" id="IPR036412">
    <property type="entry name" value="HAD-like_sf"/>
</dbReference>
<dbReference type="SUPFAM" id="SSF81653">
    <property type="entry name" value="Calcium ATPase, transduction domain A"/>
    <property type="match status" value="1"/>
</dbReference>
<dbReference type="InterPro" id="IPR001757">
    <property type="entry name" value="P_typ_ATPase"/>
</dbReference>
<feature type="transmembrane region" description="Helical" evidence="17">
    <location>
        <begin position="265"/>
        <end position="282"/>
    </location>
</feature>
<reference evidence="20" key="1">
    <citation type="submission" date="2016-07" db="EMBL/GenBank/DDBJ databases">
        <authorList>
            <person name="Florea S."/>
            <person name="Webb J.S."/>
            <person name="Jaromczyk J."/>
            <person name="Schardl C.L."/>
        </authorList>
    </citation>
    <scope>NUCLEOTIDE SEQUENCE [LARGE SCALE GENOMIC DNA]</scope>
    <source>
        <strain evidence="20">MIT 01-6242</strain>
    </source>
</reference>
<dbReference type="SUPFAM" id="SSF56784">
    <property type="entry name" value="HAD-like"/>
    <property type="match status" value="1"/>
</dbReference>
<dbReference type="Pfam" id="PF00403">
    <property type="entry name" value="HMA"/>
    <property type="match status" value="1"/>
</dbReference>
<keyword evidence="10 17" id="KW-0067">ATP-binding</keyword>
<dbReference type="SUPFAM" id="SSF81665">
    <property type="entry name" value="Calcium ATPase, transmembrane domain M"/>
    <property type="match status" value="1"/>
</dbReference>
<keyword evidence="4" id="KW-0813">Transport</keyword>
<feature type="transmembrane region" description="Helical" evidence="17">
    <location>
        <begin position="204"/>
        <end position="225"/>
    </location>
</feature>
<evidence type="ECO:0000256" key="14">
    <source>
        <dbReference type="ARBA" id="ARBA00023136"/>
    </source>
</evidence>
<dbReference type="Proteomes" id="UP000092884">
    <property type="component" value="Chromosome"/>
</dbReference>
<evidence type="ECO:0000256" key="15">
    <source>
        <dbReference type="ARBA" id="ARBA00037143"/>
    </source>
</evidence>
<dbReference type="SUPFAM" id="SSF55008">
    <property type="entry name" value="HMA, heavy metal-associated domain"/>
    <property type="match status" value="1"/>
</dbReference>
<dbReference type="NCBIfam" id="TIGR01494">
    <property type="entry name" value="ATPase_P-type"/>
    <property type="match status" value="1"/>
</dbReference>
<dbReference type="Pfam" id="PF12156">
    <property type="entry name" value="ATPase-cat_bd"/>
    <property type="match status" value="1"/>
</dbReference>
<dbReference type="GO" id="GO:0005524">
    <property type="term" value="F:ATP binding"/>
    <property type="evidence" value="ECO:0007669"/>
    <property type="project" value="UniProtKB-UniRule"/>
</dbReference>
<comment type="similarity">
    <text evidence="3 17">Belongs to the cation transport ATPase (P-type) (TC 3.A.3) family. Type IB subfamily.</text>
</comment>
<dbReference type="PANTHER" id="PTHR43520:SF8">
    <property type="entry name" value="P-TYPE CU(+) TRANSPORTER"/>
    <property type="match status" value="1"/>
</dbReference>
<feature type="domain" description="HMA" evidence="18">
    <location>
        <begin position="86"/>
        <end position="152"/>
    </location>
</feature>
<keyword evidence="11" id="KW-1278">Translocase</keyword>
<dbReference type="GO" id="GO:0012505">
    <property type="term" value="C:endomembrane system"/>
    <property type="evidence" value="ECO:0007669"/>
    <property type="project" value="UniProtKB-SubCell"/>
</dbReference>
<keyword evidence="12 17" id="KW-1133">Transmembrane helix</keyword>
<dbReference type="PRINTS" id="PR00943">
    <property type="entry name" value="CUATPASE"/>
</dbReference>
<evidence type="ECO:0000256" key="4">
    <source>
        <dbReference type="ARBA" id="ARBA00022448"/>
    </source>
</evidence>
<feature type="transmembrane region" description="Helical" evidence="17">
    <location>
        <begin position="168"/>
        <end position="192"/>
    </location>
</feature>
<feature type="transmembrane region" description="Helical" evidence="17">
    <location>
        <begin position="444"/>
        <end position="472"/>
    </location>
</feature>
<dbReference type="CDD" id="cd02079">
    <property type="entry name" value="P-type_ATPase_HM"/>
    <property type="match status" value="1"/>
</dbReference>
<dbReference type="InterPro" id="IPR027256">
    <property type="entry name" value="P-typ_ATPase_IB"/>
</dbReference>
<evidence type="ECO:0000259" key="18">
    <source>
        <dbReference type="PROSITE" id="PS50846"/>
    </source>
</evidence>
<keyword evidence="8 17" id="KW-0479">Metal-binding</keyword>
<dbReference type="PROSITE" id="PS50846">
    <property type="entry name" value="HMA_2"/>
    <property type="match status" value="1"/>
</dbReference>
<dbReference type="InterPro" id="IPR008250">
    <property type="entry name" value="ATPase_P-typ_transduc_dom_A_sf"/>
</dbReference>
<dbReference type="EMBL" id="CP016503">
    <property type="protein sequence ID" value="ANV98750.1"/>
    <property type="molecule type" value="Genomic_DNA"/>
</dbReference>
<evidence type="ECO:0000256" key="13">
    <source>
        <dbReference type="ARBA" id="ARBA00023065"/>
    </source>
</evidence>
<feature type="transmembrane region" description="Helical" evidence="17">
    <location>
        <begin position="237"/>
        <end position="259"/>
    </location>
</feature>
<evidence type="ECO:0000256" key="7">
    <source>
        <dbReference type="ARBA" id="ARBA00022692"/>
    </source>
</evidence>
<keyword evidence="7 17" id="KW-0812">Transmembrane</keyword>
<dbReference type="Gene3D" id="2.70.150.10">
    <property type="entry name" value="Calcium-transporting ATPase, cytoplasmic transduction domain A"/>
    <property type="match status" value="1"/>
</dbReference>
<dbReference type="Pfam" id="PF00122">
    <property type="entry name" value="E1-E2_ATPase"/>
    <property type="match status" value="1"/>
</dbReference>
<evidence type="ECO:0000256" key="3">
    <source>
        <dbReference type="ARBA" id="ARBA00006024"/>
    </source>
</evidence>
<protein>
    <recommendedName>
        <fullName evidence="16">Copper-transporting ATPase</fullName>
    </recommendedName>
</protein>
<evidence type="ECO:0000313" key="19">
    <source>
        <dbReference type="EMBL" id="ANV98750.1"/>
    </source>
</evidence>
<dbReference type="InterPro" id="IPR023299">
    <property type="entry name" value="ATPase_P-typ_cyto_dom_N"/>
</dbReference>
<dbReference type="Gene3D" id="3.30.70.100">
    <property type="match status" value="1"/>
</dbReference>
<evidence type="ECO:0000256" key="1">
    <source>
        <dbReference type="ARBA" id="ARBA00004127"/>
    </source>
</evidence>
<dbReference type="STRING" id="222136.BBW65_03405"/>
<dbReference type="GO" id="GO:0016887">
    <property type="term" value="F:ATP hydrolysis activity"/>
    <property type="evidence" value="ECO:0007669"/>
    <property type="project" value="InterPro"/>
</dbReference>
<dbReference type="NCBIfam" id="TIGR01525">
    <property type="entry name" value="ATPase-IB_hvy"/>
    <property type="match status" value="1"/>
</dbReference>
<accession>A0A1B1U7N6</accession>
<dbReference type="PROSITE" id="PS00154">
    <property type="entry name" value="ATPASE_E1_E2"/>
    <property type="match status" value="1"/>
</dbReference>
<dbReference type="PRINTS" id="PR00119">
    <property type="entry name" value="CATATPASE"/>
</dbReference>
<keyword evidence="5 17" id="KW-1003">Cell membrane</keyword>
<dbReference type="GO" id="GO:0043682">
    <property type="term" value="F:P-type divalent copper transporter activity"/>
    <property type="evidence" value="ECO:0007669"/>
    <property type="project" value="TreeGrafter"/>
</dbReference>
<evidence type="ECO:0000256" key="5">
    <source>
        <dbReference type="ARBA" id="ARBA00022475"/>
    </source>
</evidence>
<keyword evidence="13" id="KW-0406">Ion transport</keyword>
<dbReference type="NCBIfam" id="TIGR01511">
    <property type="entry name" value="ATPase-IB1_Cu"/>
    <property type="match status" value="1"/>
</dbReference>
<dbReference type="InterPro" id="IPR021993">
    <property type="entry name" value="ATPase-cat-bd"/>
</dbReference>
<dbReference type="InterPro" id="IPR018303">
    <property type="entry name" value="ATPase_P-typ_P_site"/>
</dbReference>
<dbReference type="Gene3D" id="3.40.1110.10">
    <property type="entry name" value="Calcium-transporting ATPase, cytoplasmic domain N"/>
    <property type="match status" value="1"/>
</dbReference>
<gene>
    <name evidence="19" type="ORF">BBW65_03405</name>
</gene>
<evidence type="ECO:0000256" key="2">
    <source>
        <dbReference type="ARBA" id="ARBA00004236"/>
    </source>
</evidence>
<name>A0A1B1U7N6_9HELI</name>
<dbReference type="InterPro" id="IPR023214">
    <property type="entry name" value="HAD_sf"/>
</dbReference>
<keyword evidence="9 17" id="KW-0547">Nucleotide-binding</keyword>
<evidence type="ECO:0000256" key="12">
    <source>
        <dbReference type="ARBA" id="ARBA00022989"/>
    </source>
</evidence>
<dbReference type="Gene3D" id="3.40.50.1000">
    <property type="entry name" value="HAD superfamily/HAD-like"/>
    <property type="match status" value="1"/>
</dbReference>
<dbReference type="GO" id="GO:0005886">
    <property type="term" value="C:plasma membrane"/>
    <property type="evidence" value="ECO:0007669"/>
    <property type="project" value="UniProtKB-SubCell"/>
</dbReference>
<dbReference type="InterPro" id="IPR006121">
    <property type="entry name" value="HMA_dom"/>
</dbReference>
<evidence type="ECO:0000256" key="11">
    <source>
        <dbReference type="ARBA" id="ARBA00022967"/>
    </source>
</evidence>
<evidence type="ECO:0000313" key="20">
    <source>
        <dbReference type="Proteomes" id="UP000092884"/>
    </source>
</evidence>
<evidence type="ECO:0000256" key="9">
    <source>
        <dbReference type="ARBA" id="ARBA00022741"/>
    </source>
</evidence>
<dbReference type="Pfam" id="PF00702">
    <property type="entry name" value="Hydrolase"/>
    <property type="match status" value="1"/>
</dbReference>